<protein>
    <submittedName>
        <fullName evidence="1">Uncharacterized protein</fullName>
    </submittedName>
</protein>
<dbReference type="AlphaFoldDB" id="A0ABD6NBS6"/>
<reference evidence="1 2" key="1">
    <citation type="submission" date="2018-06" db="EMBL/GenBank/DDBJ databases">
        <title>Bacteria isolated from soil of Wuhan.</title>
        <authorList>
            <person name="Xiang W."/>
            <person name="Huang C."/>
        </authorList>
    </citation>
    <scope>NUCLEOTIDE SEQUENCE [LARGE SCALE GENOMIC DNA]</scope>
    <source>
        <strain evidence="2">xwS4</strain>
    </source>
</reference>
<name>A0ABD6NBS6_9PSED</name>
<organism evidence="1 2">
    <name type="scientific">Pseudomonas hunanensis</name>
    <dbReference type="NCBI Taxonomy" id="1247546"/>
    <lineage>
        <taxon>Bacteria</taxon>
        <taxon>Pseudomonadati</taxon>
        <taxon>Pseudomonadota</taxon>
        <taxon>Gammaproteobacteria</taxon>
        <taxon>Pseudomonadales</taxon>
        <taxon>Pseudomonadaceae</taxon>
        <taxon>Pseudomonas</taxon>
    </lineage>
</organism>
<comment type="caution">
    <text evidence="1">The sequence shown here is derived from an EMBL/GenBank/DDBJ whole genome shotgun (WGS) entry which is preliminary data.</text>
</comment>
<dbReference type="EMBL" id="QJRE01000119">
    <property type="protein sequence ID" value="NWL49571.1"/>
    <property type="molecule type" value="Genomic_DNA"/>
</dbReference>
<accession>A0ABD6NBS6</accession>
<dbReference type="Proteomes" id="UP000704738">
    <property type="component" value="Unassembled WGS sequence"/>
</dbReference>
<evidence type="ECO:0000313" key="2">
    <source>
        <dbReference type="Proteomes" id="UP000704738"/>
    </source>
</evidence>
<sequence length="658" mass="73309">MGNDDNRPIRDKLLARLNVELIAVLFYCKKEQTYQSYQIHSDKVTCLDNDFKTDVIASIDLSQLLQKHSSDSFIHGGDQYHFATPSHNHTNAFFRLGDSIRNRDDLDRVTFWLLKHIDHADYVFIDSWSIAAIPLRAFQILGKETAFDALPAHPAKKMVDCKSVVCASTPALKSAKNPLLLVSVVSSGSLVEKFQEIFNEAYSTRTLSTVSVYSFSQNDYSLCIADYNVVNYNFDDCKFCEQGSKAIEIHPSAYYVKDPKDSGISLTPAIAGMGYSFFKKYHAHLDDIVSFHKGDTSKGNKHYAYFLDYNQIAKTKCFQESLLKDFTENLTPDSVVLTIVDEPAIKMATAVLGATYCHTPEPDNMIDADTLSAIEKSDKVLIYDTVTISGNSFTHFNNFIRQSPQLNTTIKDVTFLAGVYRPASLHQTSRRLNNSLGYSDENVRRRFAYIEHLVLPDVGPKECPWCLELTSIKDSIKPALKSTGNFYRRVSKLSNFTDGVKGIDAVFHIDQTSETVLLGAESVLAPTDTAICGVILAVASALQQLRTTNNGKARLAPGFPYTQVLDSTNFVSYSEGLIRSALLRNAAALEFGVVEKEKTIEILLKELGNQDQSNMLSEYIIAVICGKLPSSSKLDERVNVKLQKLISESPEVMKLAVV</sequence>
<evidence type="ECO:0000313" key="1">
    <source>
        <dbReference type="EMBL" id="NWL49571.1"/>
    </source>
</evidence>
<proteinExistence type="predicted"/>
<gene>
    <name evidence="1" type="ORF">DM819_27785</name>
</gene>